<keyword evidence="2" id="KW-1133">Transmembrane helix</keyword>
<feature type="transmembrane region" description="Helical" evidence="2">
    <location>
        <begin position="76"/>
        <end position="96"/>
    </location>
</feature>
<evidence type="ECO:0008006" key="5">
    <source>
        <dbReference type="Google" id="ProtNLM"/>
    </source>
</evidence>
<protein>
    <recommendedName>
        <fullName evidence="5">Ubiquitin-like protease family profile domain-containing protein</fullName>
    </recommendedName>
</protein>
<comment type="caution">
    <text evidence="3">The sequence shown here is derived from an EMBL/GenBank/DDBJ whole genome shotgun (WGS) entry which is preliminary data.</text>
</comment>
<feature type="compositionally biased region" description="Basic and acidic residues" evidence="1">
    <location>
        <begin position="1"/>
        <end position="23"/>
    </location>
</feature>
<dbReference type="Proteomes" id="UP000663882">
    <property type="component" value="Unassembled WGS sequence"/>
</dbReference>
<sequence length="110" mass="12641">MEFNQREELKQDHGIDFSEENEKQSPTLESNLETEANEVQDQSVIEFLKSILSDEEKVIISFENVQQQVSDNDCGLLALTFVTSFCYGSIASLLFYHQMSLCDDYVKCIE</sequence>
<dbReference type="AlphaFoldDB" id="A0A815T2M2"/>
<feature type="region of interest" description="Disordered" evidence="1">
    <location>
        <begin position="1"/>
        <end position="36"/>
    </location>
</feature>
<evidence type="ECO:0000313" key="4">
    <source>
        <dbReference type="Proteomes" id="UP000663882"/>
    </source>
</evidence>
<evidence type="ECO:0000256" key="2">
    <source>
        <dbReference type="SAM" id="Phobius"/>
    </source>
</evidence>
<keyword evidence="2" id="KW-0472">Membrane</keyword>
<feature type="compositionally biased region" description="Polar residues" evidence="1">
    <location>
        <begin position="24"/>
        <end position="36"/>
    </location>
</feature>
<keyword evidence="2" id="KW-0812">Transmembrane</keyword>
<accession>A0A815T2M2</accession>
<evidence type="ECO:0000313" key="3">
    <source>
        <dbReference type="EMBL" id="CAF1499837.1"/>
    </source>
</evidence>
<reference evidence="3" key="1">
    <citation type="submission" date="2021-02" db="EMBL/GenBank/DDBJ databases">
        <authorList>
            <person name="Nowell W R."/>
        </authorList>
    </citation>
    <scope>NUCLEOTIDE SEQUENCE</scope>
</reference>
<dbReference type="OrthoDB" id="5985686at2759"/>
<evidence type="ECO:0000256" key="1">
    <source>
        <dbReference type="SAM" id="MobiDB-lite"/>
    </source>
</evidence>
<proteinExistence type="predicted"/>
<name>A0A815T2M2_9BILA</name>
<gene>
    <name evidence="3" type="ORF">RFH988_LOCUS38720</name>
</gene>
<organism evidence="3 4">
    <name type="scientific">Rotaria sordida</name>
    <dbReference type="NCBI Taxonomy" id="392033"/>
    <lineage>
        <taxon>Eukaryota</taxon>
        <taxon>Metazoa</taxon>
        <taxon>Spiralia</taxon>
        <taxon>Gnathifera</taxon>
        <taxon>Rotifera</taxon>
        <taxon>Eurotatoria</taxon>
        <taxon>Bdelloidea</taxon>
        <taxon>Philodinida</taxon>
        <taxon>Philodinidae</taxon>
        <taxon>Rotaria</taxon>
    </lineage>
</organism>
<feature type="non-terminal residue" evidence="3">
    <location>
        <position position="1"/>
    </location>
</feature>
<dbReference type="EMBL" id="CAJNOO010010679">
    <property type="protein sequence ID" value="CAF1499837.1"/>
    <property type="molecule type" value="Genomic_DNA"/>
</dbReference>